<organism evidence="2 3">
    <name type="scientific">Tistrella mobilis (strain KA081020-065)</name>
    <dbReference type="NCBI Taxonomy" id="1110502"/>
    <lineage>
        <taxon>Bacteria</taxon>
        <taxon>Pseudomonadati</taxon>
        <taxon>Pseudomonadota</taxon>
        <taxon>Alphaproteobacteria</taxon>
        <taxon>Geminicoccales</taxon>
        <taxon>Geminicoccaceae</taxon>
        <taxon>Tistrella</taxon>
    </lineage>
</organism>
<keyword evidence="3" id="KW-1185">Reference proteome</keyword>
<name>I3TSX5_TISMK</name>
<evidence type="ECO:0000313" key="2">
    <source>
        <dbReference type="EMBL" id="AFK55863.1"/>
    </source>
</evidence>
<keyword evidence="1" id="KW-0812">Transmembrane</keyword>
<keyword evidence="2" id="KW-0614">Plasmid</keyword>
<evidence type="ECO:0000313" key="3">
    <source>
        <dbReference type="Proteomes" id="UP000005258"/>
    </source>
</evidence>
<dbReference type="AlphaFoldDB" id="I3TSX5"/>
<evidence type="ECO:0000256" key="1">
    <source>
        <dbReference type="SAM" id="Phobius"/>
    </source>
</evidence>
<gene>
    <name evidence="2" type="ordered locus">TMO_a0460</name>
</gene>
<sequence length="61" mass="6935">MPRLTIGFALVLIGIGLWALFGDIWIVGVFAVAGVSLMGEFQGDIRHAWDKRNRKRDHERK</sequence>
<dbReference type="EMBL" id="CP003237">
    <property type="protein sequence ID" value="AFK55863.1"/>
    <property type="molecule type" value="Genomic_DNA"/>
</dbReference>
<accession>I3TSX5</accession>
<dbReference type="Proteomes" id="UP000005258">
    <property type="component" value="Plasmid pTM1"/>
</dbReference>
<proteinExistence type="predicted"/>
<keyword evidence="1" id="KW-0472">Membrane</keyword>
<protein>
    <submittedName>
        <fullName evidence="2">Uncharacterized protein</fullName>
    </submittedName>
</protein>
<geneLocation type="plasmid" evidence="2 3">
    <name>pTM1</name>
</geneLocation>
<reference evidence="2 3" key="1">
    <citation type="journal article" date="2012" name="J. Am. Chem. Soc.">
        <title>Bacterial biosynthesis and maturation of the didemnin anti-cancer agents.</title>
        <authorList>
            <person name="Xu Y."/>
            <person name="Kersten R.D."/>
            <person name="Nam S.J."/>
            <person name="Lu L."/>
            <person name="Al-Suwailem A.M."/>
            <person name="Zheng H."/>
            <person name="Fenical W."/>
            <person name="Dorrestein P.C."/>
            <person name="Moore B.S."/>
            <person name="Qian P.Y."/>
        </authorList>
    </citation>
    <scope>NUCLEOTIDE SEQUENCE [LARGE SCALE GENOMIC DNA]</scope>
    <source>
        <strain evidence="2 3">KA081020-065</strain>
    </source>
</reference>
<dbReference type="HOGENOM" id="CLU_2921367_0_0_5"/>
<keyword evidence="1" id="KW-1133">Transmembrane helix</keyword>
<feature type="transmembrane region" description="Helical" evidence="1">
    <location>
        <begin position="6"/>
        <end position="37"/>
    </location>
</feature>
<dbReference type="KEGG" id="tmo:TMO_a0460"/>